<comment type="caution">
    <text evidence="11">The sequence shown here is derived from an EMBL/GenBank/DDBJ whole genome shotgun (WGS) entry which is preliminary data.</text>
</comment>
<dbReference type="GO" id="GO:0006780">
    <property type="term" value="P:uroporphyrinogen III biosynthetic process"/>
    <property type="evidence" value="ECO:0007669"/>
    <property type="project" value="UniProtKB-UniRule"/>
</dbReference>
<keyword evidence="4 9" id="KW-0456">Lyase</keyword>
<dbReference type="Proteomes" id="UP000622890">
    <property type="component" value="Unassembled WGS sequence"/>
</dbReference>
<proteinExistence type="inferred from homology"/>
<keyword evidence="12" id="KW-1185">Reference proteome</keyword>
<gene>
    <name evidence="11" type="ORF">JJB74_19900</name>
</gene>
<comment type="function">
    <text evidence="6 9">Catalyzes cyclization of the linear tetrapyrrole, hydroxymethylbilane, to the macrocyclic uroporphyrinogen III.</text>
</comment>
<evidence type="ECO:0000256" key="4">
    <source>
        <dbReference type="ARBA" id="ARBA00023239"/>
    </source>
</evidence>
<dbReference type="Gene3D" id="3.40.50.10090">
    <property type="match status" value="2"/>
</dbReference>
<evidence type="ECO:0000313" key="12">
    <source>
        <dbReference type="Proteomes" id="UP000622890"/>
    </source>
</evidence>
<dbReference type="InterPro" id="IPR036108">
    <property type="entry name" value="4pyrrol_syn_uPrphyn_synt_sf"/>
</dbReference>
<evidence type="ECO:0000256" key="5">
    <source>
        <dbReference type="ARBA" id="ARBA00023244"/>
    </source>
</evidence>
<comment type="similarity">
    <text evidence="2 9">Belongs to the uroporphyrinogen-III synthase family.</text>
</comment>
<dbReference type="SUPFAM" id="SSF69618">
    <property type="entry name" value="HemD-like"/>
    <property type="match status" value="1"/>
</dbReference>
<dbReference type="EC" id="4.2.1.75" evidence="3 9"/>
<dbReference type="GO" id="GO:0004852">
    <property type="term" value="F:uroporphyrinogen-III synthase activity"/>
    <property type="evidence" value="ECO:0007669"/>
    <property type="project" value="UniProtKB-UniRule"/>
</dbReference>
<protein>
    <recommendedName>
        <fullName evidence="7 9">Uroporphyrinogen-III synthase</fullName>
        <ecNumber evidence="3 9">4.2.1.75</ecNumber>
    </recommendedName>
</protein>
<evidence type="ECO:0000259" key="10">
    <source>
        <dbReference type="Pfam" id="PF02602"/>
    </source>
</evidence>
<sequence>MPDTVVITRPLAQAQAFAQRVRQAGLAAEIFPLLEIHPLADQSALQAALDEVTRYALVAFVSPSAIDIACQLRAGWPAQVVLGVMGEGSRAALARHGITDANAHIVSPRDAERSDSETLMRELDLPALRGRRALIVRGTAGREWLADALRAAGMEVDQIAAYERRAPSLDAERRAQLLRLAALDAAWVITSSEGLHNLLALAQELGGAAIVAQLQRKSLFVPHPRIAQTAQNLGFHSVRSTSSGDEALLAALQSRG</sequence>
<dbReference type="GO" id="GO:0006782">
    <property type="term" value="P:protoporphyrinogen IX biosynthetic process"/>
    <property type="evidence" value="ECO:0007669"/>
    <property type="project" value="UniProtKB-UniRule"/>
</dbReference>
<feature type="domain" description="Tetrapyrrole biosynthesis uroporphyrinogen III synthase" evidence="10">
    <location>
        <begin position="16"/>
        <end position="242"/>
    </location>
</feature>
<evidence type="ECO:0000313" key="11">
    <source>
        <dbReference type="EMBL" id="MBK4736891.1"/>
    </source>
</evidence>
<evidence type="ECO:0000256" key="2">
    <source>
        <dbReference type="ARBA" id="ARBA00008133"/>
    </source>
</evidence>
<name>A0A934SU85_9BURK</name>
<evidence type="ECO:0000256" key="3">
    <source>
        <dbReference type="ARBA" id="ARBA00013109"/>
    </source>
</evidence>
<evidence type="ECO:0000256" key="7">
    <source>
        <dbReference type="ARBA" id="ARBA00040167"/>
    </source>
</evidence>
<comment type="pathway">
    <text evidence="1 9">Porphyrin-containing compound metabolism; protoporphyrin-IX biosynthesis; coproporphyrinogen-III from 5-aminolevulinate: step 3/4.</text>
</comment>
<comment type="catalytic activity">
    <reaction evidence="8 9">
        <text>hydroxymethylbilane = uroporphyrinogen III + H2O</text>
        <dbReference type="Rhea" id="RHEA:18965"/>
        <dbReference type="ChEBI" id="CHEBI:15377"/>
        <dbReference type="ChEBI" id="CHEBI:57308"/>
        <dbReference type="ChEBI" id="CHEBI:57845"/>
        <dbReference type="EC" id="4.2.1.75"/>
    </reaction>
</comment>
<keyword evidence="5 9" id="KW-0627">Porphyrin biosynthesis</keyword>
<dbReference type="InterPro" id="IPR003754">
    <property type="entry name" value="4pyrrol_synth_uPrphyn_synth"/>
</dbReference>
<evidence type="ECO:0000256" key="9">
    <source>
        <dbReference type="RuleBase" id="RU366031"/>
    </source>
</evidence>
<reference evidence="11" key="1">
    <citation type="submission" date="2021-01" db="EMBL/GenBank/DDBJ databases">
        <title>Genome sequence of strain Noviherbaspirillum sp. DKR-6.</title>
        <authorList>
            <person name="Chaudhary D.K."/>
        </authorList>
    </citation>
    <scope>NUCLEOTIDE SEQUENCE</scope>
    <source>
        <strain evidence="11">DKR-6</strain>
    </source>
</reference>
<accession>A0A934SU85</accession>
<evidence type="ECO:0000256" key="6">
    <source>
        <dbReference type="ARBA" id="ARBA00037589"/>
    </source>
</evidence>
<evidence type="ECO:0000256" key="8">
    <source>
        <dbReference type="ARBA" id="ARBA00048617"/>
    </source>
</evidence>
<dbReference type="Pfam" id="PF02602">
    <property type="entry name" value="HEM4"/>
    <property type="match status" value="1"/>
</dbReference>
<dbReference type="PANTHER" id="PTHR38042">
    <property type="entry name" value="UROPORPHYRINOGEN-III SYNTHASE, CHLOROPLASTIC"/>
    <property type="match status" value="1"/>
</dbReference>
<evidence type="ECO:0000256" key="1">
    <source>
        <dbReference type="ARBA" id="ARBA00004772"/>
    </source>
</evidence>
<dbReference type="InterPro" id="IPR039793">
    <property type="entry name" value="UROS/Hem4"/>
</dbReference>
<dbReference type="AlphaFoldDB" id="A0A934SU85"/>
<dbReference type="PANTHER" id="PTHR38042:SF1">
    <property type="entry name" value="UROPORPHYRINOGEN-III SYNTHASE, CHLOROPLASTIC"/>
    <property type="match status" value="1"/>
</dbReference>
<dbReference type="CDD" id="cd06578">
    <property type="entry name" value="HemD"/>
    <property type="match status" value="1"/>
</dbReference>
<organism evidence="11 12">
    <name type="scientific">Noviherbaspirillum pedocola</name>
    <dbReference type="NCBI Taxonomy" id="2801341"/>
    <lineage>
        <taxon>Bacteria</taxon>
        <taxon>Pseudomonadati</taxon>
        <taxon>Pseudomonadota</taxon>
        <taxon>Betaproteobacteria</taxon>
        <taxon>Burkholderiales</taxon>
        <taxon>Oxalobacteraceae</taxon>
        <taxon>Noviherbaspirillum</taxon>
    </lineage>
</organism>
<dbReference type="EMBL" id="JAEPBG010000009">
    <property type="protein sequence ID" value="MBK4736891.1"/>
    <property type="molecule type" value="Genomic_DNA"/>
</dbReference>